<dbReference type="Pfam" id="PF13817">
    <property type="entry name" value="DDE_Tnp_IS66_C"/>
    <property type="match status" value="1"/>
</dbReference>
<dbReference type="PANTHER" id="PTHR33678:SF1">
    <property type="entry name" value="BLL1576 PROTEIN"/>
    <property type="match status" value="1"/>
</dbReference>
<dbReference type="PANTHER" id="PTHR33678">
    <property type="entry name" value="BLL1576 PROTEIN"/>
    <property type="match status" value="1"/>
</dbReference>
<proteinExistence type="predicted"/>
<feature type="domain" description="Transposase IS66 C-terminal" evidence="2">
    <location>
        <begin position="66"/>
        <end position="102"/>
    </location>
</feature>
<name>A0ABT0LI32_9GAMM</name>
<organism evidence="3 4">
    <name type="scientific">Shewanella surugensis</name>
    <dbReference type="NCBI Taxonomy" id="212020"/>
    <lineage>
        <taxon>Bacteria</taxon>
        <taxon>Pseudomonadati</taxon>
        <taxon>Pseudomonadota</taxon>
        <taxon>Gammaproteobacteria</taxon>
        <taxon>Alteromonadales</taxon>
        <taxon>Shewanellaceae</taxon>
        <taxon>Shewanella</taxon>
    </lineage>
</organism>
<protein>
    <submittedName>
        <fullName evidence="3">Transposase</fullName>
    </submittedName>
</protein>
<keyword evidence="4" id="KW-1185">Reference proteome</keyword>
<dbReference type="InterPro" id="IPR004291">
    <property type="entry name" value="Transposase_IS66_central"/>
</dbReference>
<dbReference type="Proteomes" id="UP001203423">
    <property type="component" value="Unassembled WGS sequence"/>
</dbReference>
<accession>A0ABT0LI32</accession>
<gene>
    <name evidence="3" type="ORF">L2764_23500</name>
</gene>
<feature type="domain" description="Transposase IS66 central" evidence="1">
    <location>
        <begin position="2"/>
        <end position="59"/>
    </location>
</feature>
<evidence type="ECO:0000313" key="4">
    <source>
        <dbReference type="Proteomes" id="UP001203423"/>
    </source>
</evidence>
<dbReference type="RefSeq" id="WP_248942765.1">
    <property type="nucleotide sequence ID" value="NZ_JAKIKS010000148.1"/>
</dbReference>
<comment type="caution">
    <text evidence="3">The sequence shown here is derived from an EMBL/GenBank/DDBJ whole genome shotgun (WGS) entry which is preliminary data.</text>
</comment>
<dbReference type="EMBL" id="JAKIKS010000148">
    <property type="protein sequence ID" value="MCL1127357.1"/>
    <property type="molecule type" value="Genomic_DNA"/>
</dbReference>
<dbReference type="InterPro" id="IPR039552">
    <property type="entry name" value="IS66_C"/>
</dbReference>
<dbReference type="Pfam" id="PF03050">
    <property type="entry name" value="DDE_Tnp_IS66"/>
    <property type="match status" value="1"/>
</dbReference>
<evidence type="ECO:0000259" key="1">
    <source>
        <dbReference type="Pfam" id="PF03050"/>
    </source>
</evidence>
<dbReference type="InterPro" id="IPR052344">
    <property type="entry name" value="Transposase-related"/>
</dbReference>
<feature type="non-terminal residue" evidence="3">
    <location>
        <position position="1"/>
    </location>
</feature>
<sequence length="109" mass="12381">KQSAIGKAIHYCLNQWSTLSRYIEDSRLNIDNNRAERAVKPFVIGRKNWLFNHNHRGAEASAMLYSIIETAKANGLIPFDYIAHCLEQLSSPSCDLNSLLPWHVKLSKA</sequence>
<evidence type="ECO:0000313" key="3">
    <source>
        <dbReference type="EMBL" id="MCL1127357.1"/>
    </source>
</evidence>
<evidence type="ECO:0000259" key="2">
    <source>
        <dbReference type="Pfam" id="PF13817"/>
    </source>
</evidence>
<reference evidence="3 4" key="1">
    <citation type="submission" date="2022-01" db="EMBL/GenBank/DDBJ databases">
        <title>Whole genome-based taxonomy of the Shewanellaceae.</title>
        <authorList>
            <person name="Martin-Rodriguez A.J."/>
        </authorList>
    </citation>
    <scope>NUCLEOTIDE SEQUENCE [LARGE SCALE GENOMIC DNA]</scope>
    <source>
        <strain evidence="3 4">DSM 17177</strain>
    </source>
</reference>